<dbReference type="Proteomes" id="UP001201163">
    <property type="component" value="Unassembled WGS sequence"/>
</dbReference>
<protein>
    <submittedName>
        <fullName evidence="2">Uncharacterized protein</fullName>
    </submittedName>
</protein>
<sequence length="205" mass="22432">MPREPSDARAALMTVYMSQHSSFLNLSDTPKVGGKLKAAERPAPHRRVYAKNSTTTKMLVKSLKKPPHWRRRSDADECMHAIRTSMGGPGLGRIGRTIYGAGESSRANRRQRCNGSGLPNSPAAKRSQGSLTAQQLAVIEVGMEIARREAECRHVLARKGMGEMGRLREGTSGTGPVCVKEDMEDMAHADRYFDMYINAEACGGN</sequence>
<comment type="caution">
    <text evidence="2">The sequence shown here is derived from an EMBL/GenBank/DDBJ whole genome shotgun (WGS) entry which is preliminary data.</text>
</comment>
<evidence type="ECO:0000256" key="1">
    <source>
        <dbReference type="SAM" id="MobiDB-lite"/>
    </source>
</evidence>
<name>A0AAD4LS41_9AGAM</name>
<dbReference type="AlphaFoldDB" id="A0AAD4LS41"/>
<gene>
    <name evidence="2" type="ORF">EDB92DRAFT_1451441</name>
</gene>
<dbReference type="EMBL" id="JAKELL010000007">
    <property type="protein sequence ID" value="KAH8997608.1"/>
    <property type="molecule type" value="Genomic_DNA"/>
</dbReference>
<proteinExistence type="predicted"/>
<organism evidence="2 3">
    <name type="scientific">Lactarius akahatsu</name>
    <dbReference type="NCBI Taxonomy" id="416441"/>
    <lineage>
        <taxon>Eukaryota</taxon>
        <taxon>Fungi</taxon>
        <taxon>Dikarya</taxon>
        <taxon>Basidiomycota</taxon>
        <taxon>Agaricomycotina</taxon>
        <taxon>Agaricomycetes</taxon>
        <taxon>Russulales</taxon>
        <taxon>Russulaceae</taxon>
        <taxon>Lactarius</taxon>
    </lineage>
</organism>
<reference evidence="2" key="1">
    <citation type="submission" date="2022-01" db="EMBL/GenBank/DDBJ databases">
        <title>Comparative genomics reveals a dynamic genome evolution in the ectomycorrhizal milk-cap (Lactarius) mushrooms.</title>
        <authorList>
            <consortium name="DOE Joint Genome Institute"/>
            <person name="Lebreton A."/>
            <person name="Tang N."/>
            <person name="Kuo A."/>
            <person name="LaButti K."/>
            <person name="Drula E."/>
            <person name="Barry K."/>
            <person name="Clum A."/>
            <person name="Lipzen A."/>
            <person name="Mousain D."/>
            <person name="Ng V."/>
            <person name="Wang R."/>
            <person name="Wang X."/>
            <person name="Dai Y."/>
            <person name="Henrissat B."/>
            <person name="Grigoriev I.V."/>
            <person name="Guerin-Laguette A."/>
            <person name="Yu F."/>
            <person name="Martin F.M."/>
        </authorList>
    </citation>
    <scope>NUCLEOTIDE SEQUENCE</scope>
    <source>
        <strain evidence="2">QP</strain>
    </source>
</reference>
<evidence type="ECO:0000313" key="3">
    <source>
        <dbReference type="Proteomes" id="UP001201163"/>
    </source>
</evidence>
<evidence type="ECO:0000313" key="2">
    <source>
        <dbReference type="EMBL" id="KAH8997608.1"/>
    </source>
</evidence>
<feature type="region of interest" description="Disordered" evidence="1">
    <location>
        <begin position="103"/>
        <end position="129"/>
    </location>
</feature>
<keyword evidence="3" id="KW-1185">Reference proteome</keyword>
<accession>A0AAD4LS41</accession>